<evidence type="ECO:0000256" key="1">
    <source>
        <dbReference type="SAM" id="MobiDB-lite"/>
    </source>
</evidence>
<feature type="region of interest" description="Disordered" evidence="1">
    <location>
        <begin position="1"/>
        <end position="26"/>
    </location>
</feature>
<protein>
    <submittedName>
        <fullName evidence="2">Uncharacterized protein</fullName>
    </submittedName>
</protein>
<gene>
    <name evidence="2" type="ORF">MCHLO_13965</name>
</gene>
<evidence type="ECO:0000313" key="2">
    <source>
        <dbReference type="EMBL" id="GAT57431.1"/>
    </source>
</evidence>
<evidence type="ECO:0000313" key="3">
    <source>
        <dbReference type="Proteomes" id="UP000815677"/>
    </source>
</evidence>
<feature type="region of interest" description="Disordered" evidence="1">
    <location>
        <begin position="38"/>
        <end position="67"/>
    </location>
</feature>
<feature type="compositionally biased region" description="Basic and acidic residues" evidence="1">
    <location>
        <begin position="121"/>
        <end position="130"/>
    </location>
</feature>
<organism evidence="2 3">
    <name type="scientific">Mycena chlorophos</name>
    <name type="common">Agaric fungus</name>
    <name type="synonym">Agaricus chlorophos</name>
    <dbReference type="NCBI Taxonomy" id="658473"/>
    <lineage>
        <taxon>Eukaryota</taxon>
        <taxon>Fungi</taxon>
        <taxon>Dikarya</taxon>
        <taxon>Basidiomycota</taxon>
        <taxon>Agaricomycotina</taxon>
        <taxon>Agaricomycetes</taxon>
        <taxon>Agaricomycetidae</taxon>
        <taxon>Agaricales</taxon>
        <taxon>Marasmiineae</taxon>
        <taxon>Mycenaceae</taxon>
        <taxon>Mycena</taxon>
    </lineage>
</organism>
<reference evidence="2" key="1">
    <citation type="submission" date="2014-09" db="EMBL/GenBank/DDBJ databases">
        <title>Genome sequence of the luminous mushroom Mycena chlorophos for searching fungal bioluminescence genes.</title>
        <authorList>
            <person name="Tanaka Y."/>
            <person name="Kasuga D."/>
            <person name="Oba Y."/>
            <person name="Hase S."/>
            <person name="Sato K."/>
            <person name="Oba Y."/>
            <person name="Sakakibara Y."/>
        </authorList>
    </citation>
    <scope>NUCLEOTIDE SEQUENCE</scope>
</reference>
<accession>A0ABQ0M5J6</accession>
<feature type="region of interest" description="Disordered" evidence="1">
    <location>
        <begin position="297"/>
        <end position="336"/>
    </location>
</feature>
<sequence length="369" mass="41772">MDEDAPRSKRRKNNNDESSRPQGNIRALYADFDATAFYTHSDDNSKSPRPNTVRTAPSRQLTPTPTGSSMLAVIAELTRNGAFGAPLPDIVKRDWQDDWLEYHPPPEIFAARETLGGPLPEHPKWKKPEDNQGIVSDVDDREDQSWQRPSRPLALQLPALDPEYLNPPPRSFTTWHWPIAPGCKGNIHDLYAPVDPRALYDDDSDSDLRLRARQSTSRKPTRLEVNARANRTSGRDAFGVRLPNLFRIDWIEYHPPPEVFAVRAHQGGPLPYPRWGDLNGDISDITDWDDITDLDDEAQPKQEEVEEMPTVVKKEEDDEDVSAARHEPQPSGAMLPIVKCAADELVDIKPKKEEQLEDVFMDLDSHTSV</sequence>
<name>A0ABQ0M5J6_MYCCL</name>
<dbReference type="EMBL" id="DF849461">
    <property type="protein sequence ID" value="GAT57431.1"/>
    <property type="molecule type" value="Genomic_DNA"/>
</dbReference>
<feature type="compositionally biased region" description="Basic and acidic residues" evidence="1">
    <location>
        <begin position="1"/>
        <end position="19"/>
    </location>
</feature>
<keyword evidence="3" id="KW-1185">Reference proteome</keyword>
<feature type="region of interest" description="Disordered" evidence="1">
    <location>
        <begin position="111"/>
        <end position="148"/>
    </location>
</feature>
<feature type="compositionally biased region" description="Polar residues" evidence="1">
    <location>
        <begin position="47"/>
        <end position="67"/>
    </location>
</feature>
<dbReference type="Proteomes" id="UP000815677">
    <property type="component" value="Unassembled WGS sequence"/>
</dbReference>
<proteinExistence type="predicted"/>